<dbReference type="AlphaFoldDB" id="A0A412ZEB5"/>
<proteinExistence type="inferred from homology"/>
<comment type="similarity">
    <text evidence="1">Belongs to the type-I restriction system S methylase family.</text>
</comment>
<dbReference type="Proteomes" id="UP000284543">
    <property type="component" value="Unassembled WGS sequence"/>
</dbReference>
<keyword evidence="2" id="KW-0680">Restriction system</keyword>
<evidence type="ECO:0000313" key="6">
    <source>
        <dbReference type="Proteomes" id="UP000284543"/>
    </source>
</evidence>
<dbReference type="Pfam" id="PF01420">
    <property type="entry name" value="Methylase_S"/>
    <property type="match status" value="2"/>
</dbReference>
<evidence type="ECO:0000256" key="3">
    <source>
        <dbReference type="ARBA" id="ARBA00023125"/>
    </source>
</evidence>
<keyword evidence="3" id="KW-0238">DNA-binding</keyword>
<keyword evidence="5" id="KW-0255">Endonuclease</keyword>
<evidence type="ECO:0000256" key="2">
    <source>
        <dbReference type="ARBA" id="ARBA00022747"/>
    </source>
</evidence>
<keyword evidence="5" id="KW-0378">Hydrolase</keyword>
<dbReference type="PANTHER" id="PTHR30408">
    <property type="entry name" value="TYPE-1 RESTRICTION ENZYME ECOKI SPECIFICITY PROTEIN"/>
    <property type="match status" value="1"/>
</dbReference>
<comment type="caution">
    <text evidence="5">The sequence shown here is derived from an EMBL/GenBank/DDBJ whole genome shotgun (WGS) entry which is preliminary data.</text>
</comment>
<reference evidence="5 6" key="1">
    <citation type="submission" date="2018-08" db="EMBL/GenBank/DDBJ databases">
        <title>A genome reference for cultivated species of the human gut microbiota.</title>
        <authorList>
            <person name="Zou Y."/>
            <person name="Xue W."/>
            <person name="Luo G."/>
        </authorList>
    </citation>
    <scope>NUCLEOTIDE SEQUENCE [LARGE SCALE GENOMIC DNA]</scope>
    <source>
        <strain evidence="5 6">AF14-18</strain>
    </source>
</reference>
<accession>A0A412ZEB5</accession>
<dbReference type="Gene3D" id="1.10.287.1120">
    <property type="entry name" value="Bipartite methylase S protein"/>
    <property type="match status" value="1"/>
</dbReference>
<dbReference type="SUPFAM" id="SSF116734">
    <property type="entry name" value="DNA methylase specificity domain"/>
    <property type="match status" value="2"/>
</dbReference>
<dbReference type="InterPro" id="IPR052021">
    <property type="entry name" value="Type-I_RS_S_subunit"/>
</dbReference>
<dbReference type="Gene3D" id="3.90.220.20">
    <property type="entry name" value="DNA methylase specificity domains"/>
    <property type="match status" value="2"/>
</dbReference>
<dbReference type="CDD" id="cd17288">
    <property type="entry name" value="RMtype1_S_LlaAI06ORF1089P_TRD1-CR1_like"/>
    <property type="match status" value="1"/>
</dbReference>
<evidence type="ECO:0000256" key="1">
    <source>
        <dbReference type="ARBA" id="ARBA00010923"/>
    </source>
</evidence>
<dbReference type="EMBL" id="QRZM01000001">
    <property type="protein sequence ID" value="RGV78494.1"/>
    <property type="molecule type" value="Genomic_DNA"/>
</dbReference>
<organism evidence="5 6">
    <name type="scientific">Enterocloster bolteae</name>
    <dbReference type="NCBI Taxonomy" id="208479"/>
    <lineage>
        <taxon>Bacteria</taxon>
        <taxon>Bacillati</taxon>
        <taxon>Bacillota</taxon>
        <taxon>Clostridia</taxon>
        <taxon>Lachnospirales</taxon>
        <taxon>Lachnospiraceae</taxon>
        <taxon>Enterocloster</taxon>
    </lineage>
</organism>
<dbReference type="PANTHER" id="PTHR30408:SF12">
    <property type="entry name" value="TYPE I RESTRICTION ENZYME MJAVIII SPECIFICITY SUBUNIT"/>
    <property type="match status" value="1"/>
</dbReference>
<sequence>MQSLMTTLISLVYRRRDVMTNPQIRFPEFIDDWKLYSLKDVLERVAKPVDVNPNILYKQIGIRSHGKGLFYKEKVTGRELGNKRVFWIEPDCFVVNIVFAWERAVAKTTDNEMGMIASHRFPMYKPITNKANLDYLVEYFISIYGHKILILASPGGAGRNKTLGQEEFFKSKIRLPSYDEQTKISKFLSLINAKINVQKKIVTDLEGQKKGLIQKIFSQEVSFKDGLGKRFPRWRKLHIGDILKIMHGRDYKGESTEKGLYPVLGTGGVITYVDSYNCDWACVLIGRKGSIDKPQFMNSPFWSVDTLFFSKPKEKQNPLFQYYLFQNINWKKYDESTGVPSLSASTIENIKVNVPCLEEQNKIAAFLHSYDQKIKVERAVLEDWQQIKKGLLQQMLI</sequence>
<dbReference type="InterPro" id="IPR044946">
    <property type="entry name" value="Restrct_endonuc_typeI_TRD_sf"/>
</dbReference>
<feature type="domain" description="Type I restriction modification DNA specificity" evidence="4">
    <location>
        <begin position="234"/>
        <end position="379"/>
    </location>
</feature>
<gene>
    <name evidence="5" type="ORF">DWW02_01785</name>
</gene>
<evidence type="ECO:0000313" key="5">
    <source>
        <dbReference type="EMBL" id="RGV78494.1"/>
    </source>
</evidence>
<dbReference type="GO" id="GO:0004519">
    <property type="term" value="F:endonuclease activity"/>
    <property type="evidence" value="ECO:0007669"/>
    <property type="project" value="UniProtKB-KW"/>
</dbReference>
<evidence type="ECO:0000259" key="4">
    <source>
        <dbReference type="Pfam" id="PF01420"/>
    </source>
</evidence>
<dbReference type="GO" id="GO:0003677">
    <property type="term" value="F:DNA binding"/>
    <property type="evidence" value="ECO:0007669"/>
    <property type="project" value="UniProtKB-KW"/>
</dbReference>
<dbReference type="InterPro" id="IPR000055">
    <property type="entry name" value="Restrct_endonuc_typeI_TRD"/>
</dbReference>
<protein>
    <submittedName>
        <fullName evidence="5">Restriction endonuclease subunit S</fullName>
    </submittedName>
</protein>
<feature type="domain" description="Type I restriction modification DNA specificity" evidence="4">
    <location>
        <begin position="91"/>
        <end position="201"/>
    </location>
</feature>
<name>A0A412ZEB5_9FIRM</name>
<keyword evidence="5" id="KW-0540">Nuclease</keyword>
<dbReference type="GO" id="GO:0009307">
    <property type="term" value="P:DNA restriction-modification system"/>
    <property type="evidence" value="ECO:0007669"/>
    <property type="project" value="UniProtKB-KW"/>
</dbReference>